<accession>A0A085NPG9</accession>
<evidence type="ECO:0000313" key="1">
    <source>
        <dbReference type="EMBL" id="KFD71365.1"/>
    </source>
</evidence>
<dbReference type="InterPro" id="IPR024453">
    <property type="entry name" value="Peptidase_C92"/>
</dbReference>
<dbReference type="EMBL" id="KL367482">
    <property type="protein sequence ID" value="KFD71365.1"/>
    <property type="molecule type" value="Genomic_DNA"/>
</dbReference>
<name>A0A085NPG9_9BILA</name>
<sequence>MFFCKRTAVAEKRKQEARPLATMERHILQPRMRLPLQQLFQVAKSDRCSKMTKIGALMFWSRLAKYSSANDSFIDAVVSCGIKDQAIFHVSMLTSGHTIVHATEQNGVVSESLFNYLKRMVKDGCGMRVSIMNVLHQPLPVRQRAVNWAQSKVGCAYNDIFNENCINSKGQEAYYCCQLIRKAYEAAVGVPVFTLHPLNFTNADGFIDPYWKKYFNERNMDVPINECGSHPSRLAASENLEKLCSLAVRNMSEAMQCSERARLLFSDE</sequence>
<reference evidence="1" key="1">
    <citation type="journal article" date="2014" name="Nat. Genet.">
        <title>Genome and transcriptome of the porcine whipworm Trichuris suis.</title>
        <authorList>
            <person name="Jex A.R."/>
            <person name="Nejsum P."/>
            <person name="Schwarz E.M."/>
            <person name="Hu L."/>
            <person name="Young N.D."/>
            <person name="Hall R.S."/>
            <person name="Korhonen P.K."/>
            <person name="Liao S."/>
            <person name="Thamsborg S."/>
            <person name="Xia J."/>
            <person name="Xu P."/>
            <person name="Wang S."/>
            <person name="Scheerlinck J.P."/>
            <person name="Hofmann A."/>
            <person name="Sternberg P.W."/>
            <person name="Wang J."/>
            <person name="Gasser R.B."/>
        </authorList>
    </citation>
    <scope>NUCLEOTIDE SEQUENCE [LARGE SCALE GENOMIC DNA]</scope>
    <source>
        <strain evidence="1">DCEP-RM93F</strain>
    </source>
</reference>
<dbReference type="Proteomes" id="UP000030758">
    <property type="component" value="Unassembled WGS sequence"/>
</dbReference>
<organism evidence="1">
    <name type="scientific">Trichuris suis</name>
    <name type="common">pig whipworm</name>
    <dbReference type="NCBI Taxonomy" id="68888"/>
    <lineage>
        <taxon>Eukaryota</taxon>
        <taxon>Metazoa</taxon>
        <taxon>Ecdysozoa</taxon>
        <taxon>Nematoda</taxon>
        <taxon>Enoplea</taxon>
        <taxon>Dorylaimia</taxon>
        <taxon>Trichinellida</taxon>
        <taxon>Trichuridae</taxon>
        <taxon>Trichuris</taxon>
    </lineage>
</organism>
<dbReference type="AlphaFoldDB" id="A0A085NPG9"/>
<dbReference type="InterPro" id="IPR038765">
    <property type="entry name" value="Papain-like_cys_pep_sf"/>
</dbReference>
<dbReference type="Pfam" id="PF05708">
    <property type="entry name" value="Peptidase_C92"/>
    <property type="match status" value="1"/>
</dbReference>
<proteinExistence type="predicted"/>
<dbReference type="SUPFAM" id="SSF54001">
    <property type="entry name" value="Cysteine proteinases"/>
    <property type="match status" value="1"/>
</dbReference>
<protein>
    <submittedName>
        <fullName evidence="1">Uncharacterized protein</fullName>
    </submittedName>
</protein>
<gene>
    <name evidence="1" type="ORF">M514_16297</name>
</gene>
<dbReference type="Gene3D" id="3.90.1720.10">
    <property type="entry name" value="endopeptidase domain like (from Nostoc punctiforme)"/>
    <property type="match status" value="1"/>
</dbReference>